<protein>
    <recommendedName>
        <fullName evidence="1">Protein kinase domain-containing protein</fullName>
    </recommendedName>
</protein>
<evidence type="ECO:0000259" key="1">
    <source>
        <dbReference type="PROSITE" id="PS50011"/>
    </source>
</evidence>
<proteinExistence type="predicted"/>
<dbReference type="Gene3D" id="1.10.510.10">
    <property type="entry name" value="Transferase(Phosphotransferase) domain 1"/>
    <property type="match status" value="1"/>
</dbReference>
<dbReference type="PROSITE" id="PS50011">
    <property type="entry name" value="PROTEIN_KINASE_DOM"/>
    <property type="match status" value="1"/>
</dbReference>
<dbReference type="EMBL" id="ML170172">
    <property type="protein sequence ID" value="TDL23025.1"/>
    <property type="molecule type" value="Genomic_DNA"/>
</dbReference>
<name>A0A4Y7Q6G4_9AGAM</name>
<organism evidence="2 3">
    <name type="scientific">Rickenella mellea</name>
    <dbReference type="NCBI Taxonomy" id="50990"/>
    <lineage>
        <taxon>Eukaryota</taxon>
        <taxon>Fungi</taxon>
        <taxon>Dikarya</taxon>
        <taxon>Basidiomycota</taxon>
        <taxon>Agaricomycotina</taxon>
        <taxon>Agaricomycetes</taxon>
        <taxon>Hymenochaetales</taxon>
        <taxon>Rickenellaceae</taxon>
        <taxon>Rickenella</taxon>
    </lineage>
</organism>
<sequence length="282" mass="32287">MTSAWDAWWSEHHPPQFPTDSYLELEESMPKDEPLVYVPPTPDIPPLPILHGLSLTIHERLKYMETQAAVFKVTLRLHGQQKWAILKVYHSDDPQNTEGGPLLPGREIFNRESQAYANFIQYGLCRDGVVPHCYGIVGFPGYDLIQLETTAEDEDMFGPFRHDNNPPIALLLEYMDGMKCLKLLDLTENLGNEILKQAVRIHEAHVLHDDLEPRNILVGADGRVVIIDFGSSASYPDPIATPPFFRAEYRGLWRKLFIRMLPDKERILRGEEPWDIISVHAL</sequence>
<dbReference type="Pfam" id="PF00069">
    <property type="entry name" value="Pkinase"/>
    <property type="match status" value="1"/>
</dbReference>
<evidence type="ECO:0000313" key="2">
    <source>
        <dbReference type="EMBL" id="TDL23025.1"/>
    </source>
</evidence>
<dbReference type="GO" id="GO:0005524">
    <property type="term" value="F:ATP binding"/>
    <property type="evidence" value="ECO:0007669"/>
    <property type="project" value="InterPro"/>
</dbReference>
<feature type="domain" description="Protein kinase" evidence="1">
    <location>
        <begin position="59"/>
        <end position="282"/>
    </location>
</feature>
<dbReference type="VEuPathDB" id="FungiDB:BD410DRAFT_839328"/>
<dbReference type="STRING" id="50990.A0A4Y7Q6G4"/>
<dbReference type="AlphaFoldDB" id="A0A4Y7Q6G4"/>
<dbReference type="Proteomes" id="UP000294933">
    <property type="component" value="Unassembled WGS sequence"/>
</dbReference>
<gene>
    <name evidence="2" type="ORF">BD410DRAFT_839328</name>
</gene>
<dbReference type="GO" id="GO:0004672">
    <property type="term" value="F:protein kinase activity"/>
    <property type="evidence" value="ECO:0007669"/>
    <property type="project" value="InterPro"/>
</dbReference>
<dbReference type="InterPro" id="IPR000719">
    <property type="entry name" value="Prot_kinase_dom"/>
</dbReference>
<reference evidence="2 3" key="1">
    <citation type="submission" date="2018-06" db="EMBL/GenBank/DDBJ databases">
        <title>A transcriptomic atlas of mushroom development highlights an independent origin of complex multicellularity.</title>
        <authorList>
            <consortium name="DOE Joint Genome Institute"/>
            <person name="Krizsan K."/>
            <person name="Almasi E."/>
            <person name="Merenyi Z."/>
            <person name="Sahu N."/>
            <person name="Viragh M."/>
            <person name="Koszo T."/>
            <person name="Mondo S."/>
            <person name="Kiss B."/>
            <person name="Balint B."/>
            <person name="Kues U."/>
            <person name="Barry K."/>
            <person name="Hegedus J.C."/>
            <person name="Henrissat B."/>
            <person name="Johnson J."/>
            <person name="Lipzen A."/>
            <person name="Ohm R."/>
            <person name="Nagy I."/>
            <person name="Pangilinan J."/>
            <person name="Yan J."/>
            <person name="Xiong Y."/>
            <person name="Grigoriev I.V."/>
            <person name="Hibbett D.S."/>
            <person name="Nagy L.G."/>
        </authorList>
    </citation>
    <scope>NUCLEOTIDE SEQUENCE [LARGE SCALE GENOMIC DNA]</scope>
    <source>
        <strain evidence="2 3">SZMC22713</strain>
    </source>
</reference>
<dbReference type="SUPFAM" id="SSF56112">
    <property type="entry name" value="Protein kinase-like (PK-like)"/>
    <property type="match status" value="1"/>
</dbReference>
<evidence type="ECO:0000313" key="3">
    <source>
        <dbReference type="Proteomes" id="UP000294933"/>
    </source>
</evidence>
<dbReference type="InterPro" id="IPR011009">
    <property type="entry name" value="Kinase-like_dom_sf"/>
</dbReference>
<dbReference type="OrthoDB" id="3262759at2759"/>
<accession>A0A4Y7Q6G4</accession>
<keyword evidence="3" id="KW-1185">Reference proteome</keyword>